<evidence type="ECO:0000256" key="4">
    <source>
        <dbReference type="ARBA" id="ARBA00023315"/>
    </source>
</evidence>
<dbReference type="InterPro" id="IPR004255">
    <property type="entry name" value="O-acyltransferase_WSD1_N"/>
</dbReference>
<dbReference type="VEuPathDB" id="AmoebaDB:EHI8A_061620"/>
<dbReference type="InterPro" id="IPR045034">
    <property type="entry name" value="O-acyltransferase_WSD1-like"/>
</dbReference>
<keyword evidence="8" id="KW-0812">Transmembrane</keyword>
<evidence type="ECO:0000259" key="9">
    <source>
        <dbReference type="Pfam" id="PF03007"/>
    </source>
</evidence>
<dbReference type="PANTHER" id="PTHR31650:SF1">
    <property type="entry name" value="WAX ESTER SYNTHASE_DIACYLGLYCEROL ACYLTRANSFERASE 4-RELATED"/>
    <property type="match status" value="1"/>
</dbReference>
<sequence>MGPFIITIFIMYLINIPLTYTLSLFFRRNSLYTVLSIFFPFLTELLLFILNKPNLGEGKDFMDFVDVCWYRLTTPENPMVITASIGGKGQIDWKNARQLLFLEFTKHKRFCQRISKLNGYYILESVPMNIDNHIIIDTTAFKTYEQYINILEKYKSAPLDTDKPQWKIYLYTNVMNEWRILARVSHCYCDGMTAMRLLKESTQHISSIIFNEEPNYHFLDINKQIPKLSSLANKQQPATIIKRLCRILIIPYYMVKSFFVRGDFTKELRKPLSGKQLVFWRKLDSIENIKSIARYYDGTLNSLLFSCLNISYSNILKRKGSSSKQLQFYIATNLRPFEPQIKLGNNIGLLLMKLPLQETDLNSLVKYMKKQLDNAKESMEAYSYYLLQGFVGLLPDWMESIGIKIVSQKATLNVTTLPGPQDKVNFFGSEVDDFIGFVPHLGTTGNGISFIGSGGDLFVSFAVDSNLDIDPKKLYENFESAYHQFSSTKEYNKLLCCY</sequence>
<evidence type="ECO:0000256" key="2">
    <source>
        <dbReference type="ARBA" id="ARBA00005189"/>
    </source>
</evidence>
<feature type="domain" description="O-acyltransferase WSD1 C-terminal" evidence="10">
    <location>
        <begin position="344"/>
        <end position="484"/>
    </location>
</feature>
<keyword evidence="3" id="KW-0808">Transferase</keyword>
<evidence type="ECO:0000256" key="6">
    <source>
        <dbReference type="ARBA" id="ARBA00047604"/>
    </source>
</evidence>
<dbReference type="Pfam" id="PF03007">
    <property type="entry name" value="WS_DGAT_cat"/>
    <property type="match status" value="1"/>
</dbReference>
<evidence type="ECO:0000313" key="11">
    <source>
        <dbReference type="EMBL" id="GAT98521.1"/>
    </source>
</evidence>
<dbReference type="GO" id="GO:0047196">
    <property type="term" value="F:long-chain-alcohol O-fatty-acyltransferase activity"/>
    <property type="evidence" value="ECO:0007669"/>
    <property type="project" value="UniProtKB-EC"/>
</dbReference>
<dbReference type="VEuPathDB" id="AmoebaDB:KM1_113420"/>
<keyword evidence="8" id="KW-1133">Transmembrane helix</keyword>
<dbReference type="GO" id="GO:0004144">
    <property type="term" value="F:diacylglycerol O-acyltransferase activity"/>
    <property type="evidence" value="ECO:0007669"/>
    <property type="project" value="UniProtKB-EC"/>
</dbReference>
<dbReference type="eggNOG" id="ENOG502T4BJ">
    <property type="taxonomic scope" value="Eukaryota"/>
</dbReference>
<dbReference type="PANTHER" id="PTHR31650">
    <property type="entry name" value="O-ACYLTRANSFERASE (WSD1-LIKE) FAMILY PROTEIN"/>
    <property type="match status" value="1"/>
</dbReference>
<gene>
    <name evidence="11" type="ORF">CL6EHI_113590</name>
</gene>
<dbReference type="Proteomes" id="UP000078387">
    <property type="component" value="Unassembled WGS sequence"/>
</dbReference>
<dbReference type="UniPathway" id="UPA00282"/>
<dbReference type="VEuPathDB" id="AmoebaDB:EHI_113590"/>
<comment type="catalytic activity">
    <reaction evidence="7">
        <text>an acyl-CoA + a 1,2-diacyl-sn-glycerol = a triacyl-sn-glycerol + CoA</text>
        <dbReference type="Rhea" id="RHEA:10868"/>
        <dbReference type="ChEBI" id="CHEBI:17815"/>
        <dbReference type="ChEBI" id="CHEBI:57287"/>
        <dbReference type="ChEBI" id="CHEBI:58342"/>
        <dbReference type="ChEBI" id="CHEBI:64615"/>
        <dbReference type="EC" id="2.3.1.20"/>
    </reaction>
</comment>
<evidence type="ECO:0000256" key="7">
    <source>
        <dbReference type="ARBA" id="ARBA00048109"/>
    </source>
</evidence>
<evidence type="ECO:0000256" key="3">
    <source>
        <dbReference type="ARBA" id="ARBA00022679"/>
    </source>
</evidence>
<dbReference type="VEuPathDB" id="AmoebaDB:EHI5A_090050"/>
<comment type="caution">
    <text evidence="11">The sequence shown here is derived from an EMBL/GenBank/DDBJ whole genome shotgun (WGS) entry which is preliminary data.</text>
</comment>
<comment type="catalytic activity">
    <reaction evidence="6">
        <text>a long chain fatty alcohol + a fatty acyl-CoA = a long-chain alcohol wax ester + CoA</text>
        <dbReference type="Rhea" id="RHEA:38443"/>
        <dbReference type="ChEBI" id="CHEBI:17135"/>
        <dbReference type="ChEBI" id="CHEBI:57287"/>
        <dbReference type="ChEBI" id="CHEBI:77636"/>
        <dbReference type="ChEBI" id="CHEBI:235323"/>
        <dbReference type="EC" id="2.3.1.75"/>
    </reaction>
</comment>
<reference evidence="11 12" key="1">
    <citation type="submission" date="2016-05" db="EMBL/GenBank/DDBJ databases">
        <title>First whole genome sequencing of Entamoeba histolytica HM1:IMSS-clone-6.</title>
        <authorList>
            <person name="Mukherjee Avik.K."/>
            <person name="Izumyama S."/>
            <person name="Nakada-Tsukui K."/>
            <person name="Nozaki T."/>
        </authorList>
    </citation>
    <scope>NUCLEOTIDE SEQUENCE [LARGE SCALE GENOMIC DNA]</scope>
    <source>
        <strain evidence="11 12">HM1:IMSS clone 6</strain>
    </source>
</reference>
<dbReference type="AlphaFoldDB" id="A0A175JXP1"/>
<feature type="domain" description="O-acyltransferase WSD1-like N-terminal" evidence="9">
    <location>
        <begin position="130"/>
        <end position="202"/>
    </location>
</feature>
<evidence type="ECO:0000259" key="10">
    <source>
        <dbReference type="Pfam" id="PF06974"/>
    </source>
</evidence>
<name>A0A175JXP1_ENTHI</name>
<dbReference type="EMBL" id="BDEQ01000001">
    <property type="protein sequence ID" value="GAT98521.1"/>
    <property type="molecule type" value="Genomic_DNA"/>
</dbReference>
<comment type="pathway">
    <text evidence="1">Glycerolipid metabolism; triacylglycerol biosynthesis.</text>
</comment>
<comment type="pathway">
    <text evidence="2">Lipid metabolism.</text>
</comment>
<dbReference type="GO" id="GO:0005886">
    <property type="term" value="C:plasma membrane"/>
    <property type="evidence" value="ECO:0007669"/>
    <property type="project" value="TreeGrafter"/>
</dbReference>
<comment type="similarity">
    <text evidence="5">In the N-terminal section; belongs to the long-chain O-acyltransferase family.</text>
</comment>
<evidence type="ECO:0000313" key="12">
    <source>
        <dbReference type="Proteomes" id="UP000078387"/>
    </source>
</evidence>
<feature type="transmembrane region" description="Helical" evidence="8">
    <location>
        <begin position="6"/>
        <end position="26"/>
    </location>
</feature>
<protein>
    <submittedName>
        <fullName evidence="11">Uncharacterized protein</fullName>
    </submittedName>
</protein>
<keyword evidence="8" id="KW-0472">Membrane</keyword>
<dbReference type="InterPro" id="IPR009721">
    <property type="entry name" value="O-acyltransferase_WSD1_C"/>
</dbReference>
<keyword evidence="4" id="KW-0012">Acyltransferase</keyword>
<dbReference type="GO" id="GO:0019432">
    <property type="term" value="P:triglyceride biosynthetic process"/>
    <property type="evidence" value="ECO:0007669"/>
    <property type="project" value="UniProtKB-UniPathway"/>
</dbReference>
<proteinExistence type="inferred from homology"/>
<dbReference type="SUPFAM" id="SSF52777">
    <property type="entry name" value="CoA-dependent acyltransferases"/>
    <property type="match status" value="1"/>
</dbReference>
<evidence type="ECO:0000256" key="8">
    <source>
        <dbReference type="SAM" id="Phobius"/>
    </source>
</evidence>
<evidence type="ECO:0000256" key="1">
    <source>
        <dbReference type="ARBA" id="ARBA00004771"/>
    </source>
</evidence>
<feature type="transmembrane region" description="Helical" evidence="8">
    <location>
        <begin position="31"/>
        <end position="50"/>
    </location>
</feature>
<dbReference type="Pfam" id="PF06974">
    <property type="entry name" value="WS_DGAT_C"/>
    <property type="match status" value="1"/>
</dbReference>
<accession>A0A175JXP1</accession>
<dbReference type="VEuPathDB" id="AmoebaDB:EHI7A_059210"/>
<evidence type="ECO:0000256" key="5">
    <source>
        <dbReference type="ARBA" id="ARBA00024360"/>
    </source>
</evidence>
<organism evidence="11 12">
    <name type="scientific">Entamoeba histolytica</name>
    <dbReference type="NCBI Taxonomy" id="5759"/>
    <lineage>
        <taxon>Eukaryota</taxon>
        <taxon>Amoebozoa</taxon>
        <taxon>Evosea</taxon>
        <taxon>Archamoebae</taxon>
        <taxon>Mastigamoebida</taxon>
        <taxon>Entamoebidae</taxon>
        <taxon>Entamoeba</taxon>
    </lineage>
</organism>